<evidence type="ECO:0000256" key="1">
    <source>
        <dbReference type="SAM" id="MobiDB-lite"/>
    </source>
</evidence>
<evidence type="ECO:0000313" key="2">
    <source>
        <dbReference type="EMBL" id="KER21698.1"/>
    </source>
</evidence>
<dbReference type="OrthoDB" id="364892at2759"/>
<accession>A0A074Z3T5</accession>
<protein>
    <submittedName>
        <fullName evidence="2">Uncharacterized protein</fullName>
    </submittedName>
</protein>
<dbReference type="KEGG" id="ovi:T265_10042"/>
<organism evidence="2 3">
    <name type="scientific">Opisthorchis viverrini</name>
    <name type="common">Southeast Asian liver fluke</name>
    <dbReference type="NCBI Taxonomy" id="6198"/>
    <lineage>
        <taxon>Eukaryota</taxon>
        <taxon>Metazoa</taxon>
        <taxon>Spiralia</taxon>
        <taxon>Lophotrochozoa</taxon>
        <taxon>Platyhelminthes</taxon>
        <taxon>Trematoda</taxon>
        <taxon>Digenea</taxon>
        <taxon>Opisthorchiida</taxon>
        <taxon>Opisthorchiata</taxon>
        <taxon>Opisthorchiidae</taxon>
        <taxon>Opisthorchis</taxon>
    </lineage>
</organism>
<keyword evidence="3" id="KW-1185">Reference proteome</keyword>
<dbReference type="GeneID" id="20324210"/>
<dbReference type="EMBL" id="KL596947">
    <property type="protein sequence ID" value="KER21698.1"/>
    <property type="molecule type" value="Genomic_DNA"/>
</dbReference>
<name>A0A074Z3T5_OPIVI</name>
<proteinExistence type="predicted"/>
<gene>
    <name evidence="2" type="ORF">T265_10042</name>
</gene>
<dbReference type="AlphaFoldDB" id="A0A074Z3T5"/>
<dbReference type="RefSeq" id="XP_009174561.1">
    <property type="nucleotide sequence ID" value="XM_009176297.1"/>
</dbReference>
<reference evidence="2 3" key="1">
    <citation type="submission" date="2013-11" db="EMBL/GenBank/DDBJ databases">
        <title>Opisthorchis viverrini - life in the bile duct.</title>
        <authorList>
            <person name="Young N.D."/>
            <person name="Nagarajan N."/>
            <person name="Lin S.J."/>
            <person name="Korhonen P.K."/>
            <person name="Jex A.R."/>
            <person name="Hall R.S."/>
            <person name="Safavi-Hemami H."/>
            <person name="Kaewkong W."/>
            <person name="Bertrand D."/>
            <person name="Gao S."/>
            <person name="Seet Q."/>
            <person name="Wongkham S."/>
            <person name="Teh B.T."/>
            <person name="Wongkham C."/>
            <person name="Intapan P.M."/>
            <person name="Maleewong W."/>
            <person name="Yang X."/>
            <person name="Hu M."/>
            <person name="Wang Z."/>
            <person name="Hofmann A."/>
            <person name="Sternberg P.W."/>
            <person name="Tan P."/>
            <person name="Wang J."/>
            <person name="Gasser R.B."/>
        </authorList>
    </citation>
    <scope>NUCLEOTIDE SEQUENCE [LARGE SCALE GENOMIC DNA]</scope>
</reference>
<dbReference type="Gene3D" id="3.30.70.240">
    <property type="match status" value="1"/>
</dbReference>
<evidence type="ECO:0000313" key="3">
    <source>
        <dbReference type="Proteomes" id="UP000054324"/>
    </source>
</evidence>
<dbReference type="CTD" id="20324210"/>
<dbReference type="STRING" id="6198.A0A074Z3T5"/>
<feature type="region of interest" description="Disordered" evidence="1">
    <location>
        <begin position="68"/>
        <end position="95"/>
    </location>
</feature>
<dbReference type="Proteomes" id="UP000054324">
    <property type="component" value="Unassembled WGS sequence"/>
</dbReference>
<sequence>MSQPTQLLVLDTFFNGSTRYTNKNTLSNRLITDSPTPTHTSYGSETTIVEHLKTSQFRCSNRPSLTAIQQNSPYGERQPLTDKNKTDPGNLGKSLDPVYQSVNPLIRSRNILSGVSPKSRLWLSEECCDCAVLRQGLLVVAADCRKRENGIAETFEFYFNGRMKKSSMTIYESTNKVLRMENVKNSAIEFPYQTDRPQPGAVRKTWSPSWKHCNELRPYTTHVCLPKRTFCRLVEDYALPWVEIRPIKPLFATSYLRESPKEMHESQETQHLTPRLSGLDGGHVTHDAPISGSPLYVIRAFLPVMDSFGFETDLRGIFKQERKQEVHWSADLSATFLEALTLDLSYAEGIGKFRSKGFSGHD</sequence>